<evidence type="ECO:0000256" key="3">
    <source>
        <dbReference type="ARBA" id="ARBA00022692"/>
    </source>
</evidence>
<evidence type="ECO:0000313" key="8">
    <source>
        <dbReference type="Proteomes" id="UP000177912"/>
    </source>
</evidence>
<reference evidence="7 8" key="1">
    <citation type="journal article" date="2016" name="Nat. Commun.">
        <title>Thousands of microbial genomes shed light on interconnected biogeochemical processes in an aquifer system.</title>
        <authorList>
            <person name="Anantharaman K."/>
            <person name="Brown C.T."/>
            <person name="Hug L.A."/>
            <person name="Sharon I."/>
            <person name="Castelle C.J."/>
            <person name="Probst A.J."/>
            <person name="Thomas B.C."/>
            <person name="Singh A."/>
            <person name="Wilkins M.J."/>
            <person name="Karaoz U."/>
            <person name="Brodie E.L."/>
            <person name="Williams K.H."/>
            <person name="Hubbard S.S."/>
            <person name="Banfield J.F."/>
        </authorList>
    </citation>
    <scope>NUCLEOTIDE SEQUENCE [LARGE SCALE GENOMIC DNA]</scope>
</reference>
<evidence type="ECO:0000256" key="6">
    <source>
        <dbReference type="SAM" id="Phobius"/>
    </source>
</evidence>
<organism evidence="7 8">
    <name type="scientific">Candidatus Doudnabacteria bacterium RIFCSPHIGHO2_01_FULL_43_23</name>
    <dbReference type="NCBI Taxonomy" id="1817822"/>
    <lineage>
        <taxon>Bacteria</taxon>
        <taxon>Candidatus Doudnaibacteriota</taxon>
    </lineage>
</organism>
<dbReference type="InterPro" id="IPR050487">
    <property type="entry name" value="FtsQ_DivIB"/>
</dbReference>
<keyword evidence="1" id="KW-1003">Cell membrane</keyword>
<evidence type="ECO:0000256" key="1">
    <source>
        <dbReference type="ARBA" id="ARBA00022475"/>
    </source>
</evidence>
<dbReference type="EMBL" id="MFEI01000042">
    <property type="protein sequence ID" value="OGE80036.1"/>
    <property type="molecule type" value="Genomic_DNA"/>
</dbReference>
<comment type="caution">
    <text evidence="7">The sequence shown here is derived from an EMBL/GenBank/DDBJ whole genome shotgun (WGS) entry which is preliminary data.</text>
</comment>
<keyword evidence="6" id="KW-0472">Membrane</keyword>
<keyword evidence="4 6" id="KW-1133">Transmembrane helix</keyword>
<dbReference type="PANTHER" id="PTHR37820">
    <property type="entry name" value="CELL DIVISION PROTEIN DIVIB"/>
    <property type="match status" value="1"/>
</dbReference>
<dbReference type="GO" id="GO:0051301">
    <property type="term" value="P:cell division"/>
    <property type="evidence" value="ECO:0007669"/>
    <property type="project" value="UniProtKB-KW"/>
</dbReference>
<evidence type="ECO:0000313" key="7">
    <source>
        <dbReference type="EMBL" id="OGE80036.1"/>
    </source>
</evidence>
<name>A0A1F5NQS5_9BACT</name>
<proteinExistence type="predicted"/>
<keyword evidence="2" id="KW-0132">Cell division</keyword>
<keyword evidence="5" id="KW-0131">Cell cycle</keyword>
<evidence type="ECO:0000256" key="5">
    <source>
        <dbReference type="ARBA" id="ARBA00023306"/>
    </source>
</evidence>
<dbReference type="PANTHER" id="PTHR37820:SF1">
    <property type="entry name" value="CELL DIVISION PROTEIN FTSQ"/>
    <property type="match status" value="1"/>
</dbReference>
<dbReference type="GO" id="GO:0005886">
    <property type="term" value="C:plasma membrane"/>
    <property type="evidence" value="ECO:0007669"/>
    <property type="project" value="TreeGrafter"/>
</dbReference>
<accession>A0A1F5NQS5</accession>
<sequence length="321" mass="36796">MGIFSRKTTSSKGNSSKYRSRYFQSRIRTARGFKRIPKLAPKPQKRIQFRPVSVPGLLIRLLILAVFLVVGYFLVISDYFLVKSVGVTGNIQTNRELVENWILDATSNRHFYLIPKNHQVVINRKKLEQVLKQNSPYISELLEMKRSWPNGLNIVLRERVPVAIWRVNDDYFYIDHESVLFEQLPVGYATSSESYFVITDSVNTPRTVGDSLEISSTLDFLTQVSKYFTEKLSVGISGVQMSGKLAEEIAVKSSENWTVFFDLNNEAERQLKSLDLILNQEIQPVRRHELVYIDLRLPTTAYYCYTGEPCAPSESVPAPVE</sequence>
<evidence type="ECO:0000256" key="4">
    <source>
        <dbReference type="ARBA" id="ARBA00022989"/>
    </source>
</evidence>
<feature type="transmembrane region" description="Helical" evidence="6">
    <location>
        <begin position="52"/>
        <end position="75"/>
    </location>
</feature>
<dbReference type="AlphaFoldDB" id="A0A1F5NQS5"/>
<evidence type="ECO:0008006" key="9">
    <source>
        <dbReference type="Google" id="ProtNLM"/>
    </source>
</evidence>
<keyword evidence="3 6" id="KW-0812">Transmembrane</keyword>
<protein>
    <recommendedName>
        <fullName evidence="9">POTRA domain-containing protein</fullName>
    </recommendedName>
</protein>
<evidence type="ECO:0000256" key="2">
    <source>
        <dbReference type="ARBA" id="ARBA00022618"/>
    </source>
</evidence>
<dbReference type="STRING" id="1817822.A2826_00950"/>
<dbReference type="Proteomes" id="UP000177912">
    <property type="component" value="Unassembled WGS sequence"/>
</dbReference>
<gene>
    <name evidence="7" type="ORF">A2826_00950</name>
</gene>